<dbReference type="RefSeq" id="WP_345218063.1">
    <property type="nucleotide sequence ID" value="NZ_BAABGN010000013.1"/>
</dbReference>
<proteinExistence type="predicted"/>
<evidence type="ECO:0000259" key="1">
    <source>
        <dbReference type="Pfam" id="PF24102"/>
    </source>
</evidence>
<keyword evidence="3" id="KW-1185">Reference proteome</keyword>
<dbReference type="Pfam" id="PF24102">
    <property type="entry name" value="FLAD1_M"/>
    <property type="match status" value="1"/>
</dbReference>
<dbReference type="Proteomes" id="UP001500622">
    <property type="component" value="Unassembled WGS sequence"/>
</dbReference>
<evidence type="ECO:0000313" key="2">
    <source>
        <dbReference type="EMBL" id="GAA4431422.1"/>
    </source>
</evidence>
<name>A0ABP8LNC2_9MICO</name>
<feature type="domain" description="FAD synthase middle" evidence="1">
    <location>
        <begin position="4"/>
        <end position="59"/>
    </location>
</feature>
<evidence type="ECO:0000313" key="3">
    <source>
        <dbReference type="Proteomes" id="UP001500622"/>
    </source>
</evidence>
<comment type="caution">
    <text evidence="2">The sequence shown here is derived from an EMBL/GenBank/DDBJ whole genome shotgun (WGS) entry which is preliminary data.</text>
</comment>
<organism evidence="2 3">
    <name type="scientific">Georgenia halophila</name>
    <dbReference type="NCBI Taxonomy" id="620889"/>
    <lineage>
        <taxon>Bacteria</taxon>
        <taxon>Bacillati</taxon>
        <taxon>Actinomycetota</taxon>
        <taxon>Actinomycetes</taxon>
        <taxon>Micrococcales</taxon>
        <taxon>Bogoriellaceae</taxon>
        <taxon>Georgenia</taxon>
    </lineage>
</organism>
<sequence>MTSTVGEARVASPLRELAAAMPQLSFGSYPFRDGDAHGTDVVVRCTDPALLDEAMARLGQIRAGMVLPRST</sequence>
<dbReference type="EMBL" id="BAABGN010000013">
    <property type="protein sequence ID" value="GAA4431422.1"/>
    <property type="molecule type" value="Genomic_DNA"/>
</dbReference>
<dbReference type="InterPro" id="IPR056596">
    <property type="entry name" value="FLAD1_M"/>
</dbReference>
<reference evidence="3" key="1">
    <citation type="journal article" date="2019" name="Int. J. Syst. Evol. Microbiol.">
        <title>The Global Catalogue of Microorganisms (GCM) 10K type strain sequencing project: providing services to taxonomists for standard genome sequencing and annotation.</title>
        <authorList>
            <consortium name="The Broad Institute Genomics Platform"/>
            <consortium name="The Broad Institute Genome Sequencing Center for Infectious Disease"/>
            <person name="Wu L."/>
            <person name="Ma J."/>
        </authorList>
    </citation>
    <scope>NUCLEOTIDE SEQUENCE [LARGE SCALE GENOMIC DNA]</scope>
    <source>
        <strain evidence="3">JCM 17810</strain>
    </source>
</reference>
<accession>A0ABP8LNC2</accession>
<gene>
    <name evidence="2" type="ORF">GCM10023169_35950</name>
</gene>
<protein>
    <recommendedName>
        <fullName evidence="1">FAD synthase middle domain-containing protein</fullName>
    </recommendedName>
</protein>